<dbReference type="InterPro" id="IPR003329">
    <property type="entry name" value="Cytidylyl_trans"/>
</dbReference>
<name>G9WZ14_9FIRM</name>
<dbReference type="Proteomes" id="UP000006437">
    <property type="component" value="Unassembled WGS sequence"/>
</dbReference>
<dbReference type="PATRIC" id="fig|796937.3.peg.611"/>
<dbReference type="InterPro" id="IPR050793">
    <property type="entry name" value="CMP-NeuNAc_synthase"/>
</dbReference>
<dbReference type="SUPFAM" id="SSF53448">
    <property type="entry name" value="Nucleotide-diphospho-sugar transferases"/>
    <property type="match status" value="1"/>
</dbReference>
<dbReference type="Gene3D" id="3.90.550.10">
    <property type="entry name" value="Spore Coat Polysaccharide Biosynthesis Protein SpsA, Chain A"/>
    <property type="match status" value="1"/>
</dbReference>
<dbReference type="Pfam" id="PF02348">
    <property type="entry name" value="CTP_transf_3"/>
    <property type="match status" value="1"/>
</dbReference>
<dbReference type="PANTHER" id="PTHR21485:SF6">
    <property type="entry name" value="N-ACYLNEURAMINATE CYTIDYLYLTRANSFERASE-RELATED"/>
    <property type="match status" value="1"/>
</dbReference>
<dbReference type="PANTHER" id="PTHR21485">
    <property type="entry name" value="HAD SUPERFAMILY MEMBERS CMAS AND KDSC"/>
    <property type="match status" value="1"/>
</dbReference>
<dbReference type="EMBL" id="AFZE01000005">
    <property type="protein sequence ID" value="EHL16159.1"/>
    <property type="molecule type" value="Genomic_DNA"/>
</dbReference>
<dbReference type="GO" id="GO:0008781">
    <property type="term" value="F:N-acylneuraminate cytidylyltransferase activity"/>
    <property type="evidence" value="ECO:0007669"/>
    <property type="project" value="TreeGrafter"/>
</dbReference>
<dbReference type="InterPro" id="IPR029044">
    <property type="entry name" value="Nucleotide-diphossugar_trans"/>
</dbReference>
<gene>
    <name evidence="1" type="ORF">HMPREF9629_01415</name>
</gene>
<dbReference type="RefSeq" id="WP_009525645.1">
    <property type="nucleotide sequence ID" value="NZ_JH414554.1"/>
</dbReference>
<dbReference type="CDD" id="cd02513">
    <property type="entry name" value="CMP-NeuAc_Synthase"/>
    <property type="match status" value="1"/>
</dbReference>
<accession>G9WZ14</accession>
<dbReference type="BioCyc" id="EBAC796937-HMP:GMGH-1420-MONOMER"/>
<sequence length="232" mass="26215">MKNIAIIPARSGSKGLKDKNIKLLNGKPLLYYSINVAIKSKMFDEIMVSTDSQKYADIAMSFGASVPFLRNDLLSNDNASSWDVVKDVILHYKKMGKTFDTATLLQPTSPLRTAEDIKNGYKIMQEKNANLVTGVCEMDHSPLWSNTLPHDNSMENFINPSVVKIPRQEIPTYYRINGALYIIKISHLFSVSDIYSDKSYAHIMPKMHSIDIDDIFDFKLASILMNDSIQNN</sequence>
<dbReference type="AlphaFoldDB" id="G9WZ14"/>
<dbReference type="HOGENOM" id="CLU_042930_1_1_9"/>
<evidence type="ECO:0008006" key="3">
    <source>
        <dbReference type="Google" id="ProtNLM"/>
    </source>
</evidence>
<organism evidence="1 2">
    <name type="scientific">Peptoanaerobacter stomatis</name>
    <dbReference type="NCBI Taxonomy" id="796937"/>
    <lineage>
        <taxon>Bacteria</taxon>
        <taxon>Bacillati</taxon>
        <taxon>Bacillota</taxon>
        <taxon>Clostridia</taxon>
        <taxon>Peptostreptococcales</taxon>
        <taxon>Filifactoraceae</taxon>
        <taxon>Peptoanaerobacter</taxon>
    </lineage>
</organism>
<evidence type="ECO:0000313" key="2">
    <source>
        <dbReference type="Proteomes" id="UP000006437"/>
    </source>
</evidence>
<proteinExistence type="predicted"/>
<protein>
    <recommendedName>
        <fullName evidence="3">Acylneuraminate cytidylyltransferase family protein</fullName>
    </recommendedName>
</protein>
<comment type="caution">
    <text evidence="1">The sequence shown here is derived from an EMBL/GenBank/DDBJ whole genome shotgun (WGS) entry which is preliminary data.</text>
</comment>
<reference evidence="1 2" key="1">
    <citation type="submission" date="2011-08" db="EMBL/GenBank/DDBJ databases">
        <title>The Genome Sequence of Eubacteriaceae bacterium ACC19a.</title>
        <authorList>
            <consortium name="The Broad Institute Genome Sequencing Platform"/>
            <person name="Earl A."/>
            <person name="Ward D."/>
            <person name="Feldgarden M."/>
            <person name="Gevers D."/>
            <person name="Sizova M."/>
            <person name="Hazen A."/>
            <person name="Epstein S."/>
            <person name="Young S.K."/>
            <person name="Zeng Q."/>
            <person name="Gargeya S."/>
            <person name="Fitzgerald M."/>
            <person name="Haas B."/>
            <person name="Abouelleil A."/>
            <person name="Alvarado L."/>
            <person name="Arachchi H.M."/>
            <person name="Berlin A."/>
            <person name="Brown A."/>
            <person name="Chapman S.B."/>
            <person name="Chen Z."/>
            <person name="Dunbar C."/>
            <person name="Freedman E."/>
            <person name="Gearin G."/>
            <person name="Gellesch M."/>
            <person name="Goldberg J."/>
            <person name="Griggs A."/>
            <person name="Gujja S."/>
            <person name="Heiman D."/>
            <person name="Howarth C."/>
            <person name="Larson L."/>
            <person name="Lui A."/>
            <person name="MacDonald P.J.P."/>
            <person name="Montmayeur A."/>
            <person name="Murphy C."/>
            <person name="Neiman D."/>
            <person name="Pearson M."/>
            <person name="Priest M."/>
            <person name="Roberts A."/>
            <person name="Saif S."/>
            <person name="Shea T."/>
            <person name="Shenoy N."/>
            <person name="Sisk P."/>
            <person name="Stolte C."/>
            <person name="Sykes S."/>
            <person name="Wortman J."/>
            <person name="Nusbaum C."/>
            <person name="Birren B."/>
        </authorList>
    </citation>
    <scope>NUCLEOTIDE SEQUENCE [LARGE SCALE GENOMIC DNA]</scope>
    <source>
        <strain evidence="1 2">ACC19a</strain>
    </source>
</reference>
<evidence type="ECO:0000313" key="1">
    <source>
        <dbReference type="EMBL" id="EHL16159.1"/>
    </source>
</evidence>